<evidence type="ECO:0000256" key="2">
    <source>
        <dbReference type="ARBA" id="ARBA00022737"/>
    </source>
</evidence>
<evidence type="ECO:0008006" key="5">
    <source>
        <dbReference type="Google" id="ProtNLM"/>
    </source>
</evidence>
<comment type="caution">
    <text evidence="3">The sequence shown here is derived from an EMBL/GenBank/DDBJ whole genome shotgun (WGS) entry which is preliminary data.</text>
</comment>
<dbReference type="GO" id="GO:0045013">
    <property type="term" value="P:carbon catabolite repression of transcription"/>
    <property type="evidence" value="ECO:0007669"/>
    <property type="project" value="TreeGrafter"/>
</dbReference>
<dbReference type="PANTHER" id="PTHR14107">
    <property type="entry name" value="WD REPEAT PROTEIN"/>
    <property type="match status" value="1"/>
</dbReference>
<dbReference type="InterPro" id="IPR051362">
    <property type="entry name" value="WD_repeat_creC_regulators"/>
</dbReference>
<dbReference type="EMBL" id="MU793991">
    <property type="protein sequence ID" value="KAJ3780004.1"/>
    <property type="molecule type" value="Genomic_DNA"/>
</dbReference>
<dbReference type="GO" id="GO:0005634">
    <property type="term" value="C:nucleus"/>
    <property type="evidence" value="ECO:0007669"/>
    <property type="project" value="TreeGrafter"/>
</dbReference>
<keyword evidence="1" id="KW-0853">WD repeat</keyword>
<keyword evidence="2" id="KW-0677">Repeat</keyword>
<dbReference type="AlphaFoldDB" id="A0AA38NJ05"/>
<dbReference type="GO" id="GO:0051286">
    <property type="term" value="C:cell tip"/>
    <property type="evidence" value="ECO:0007669"/>
    <property type="project" value="TreeGrafter"/>
</dbReference>
<keyword evidence="4" id="KW-1185">Reference proteome</keyword>
<gene>
    <name evidence="3" type="ORF">GGU10DRAFT_420070</name>
</gene>
<dbReference type="Proteomes" id="UP001163798">
    <property type="component" value="Unassembled WGS sequence"/>
</dbReference>
<organism evidence="3 4">
    <name type="scientific">Lentinula aff. detonsa</name>
    <dbReference type="NCBI Taxonomy" id="2804958"/>
    <lineage>
        <taxon>Eukaryota</taxon>
        <taxon>Fungi</taxon>
        <taxon>Dikarya</taxon>
        <taxon>Basidiomycota</taxon>
        <taxon>Agaricomycotina</taxon>
        <taxon>Agaricomycetes</taxon>
        <taxon>Agaricomycetidae</taxon>
        <taxon>Agaricales</taxon>
        <taxon>Marasmiineae</taxon>
        <taxon>Omphalotaceae</taxon>
        <taxon>Lentinula</taxon>
    </lineage>
</organism>
<protein>
    <recommendedName>
        <fullName evidence="5">WD40 repeat-like protein</fullName>
    </recommendedName>
</protein>
<name>A0AA38NJ05_9AGAR</name>
<dbReference type="GO" id="GO:0032153">
    <property type="term" value="C:cell division site"/>
    <property type="evidence" value="ECO:0007669"/>
    <property type="project" value="TreeGrafter"/>
</dbReference>
<evidence type="ECO:0000313" key="3">
    <source>
        <dbReference type="EMBL" id="KAJ3780004.1"/>
    </source>
</evidence>
<sequence>MSVLGRAGCGASNWLSKVEVLGMVPSSTKTPCRDSHRDSQCMRDGFRFVLKTLNAALFPSVRSSSESSDNLLTHEAVDEENRKIENEVSVWRQQYEEAQVFTASSEHLDIIISFHTGDLICLDPISSRYHRLNKGGCVTSSACTAVRWVPASASLFLISHADGTIVVYDRDREERAGCPRVGIHIGIRIEICSACA</sequence>
<accession>A0AA38NJ05</accession>
<dbReference type="InterPro" id="IPR015943">
    <property type="entry name" value="WD40/YVTN_repeat-like_dom_sf"/>
</dbReference>
<evidence type="ECO:0000313" key="4">
    <source>
        <dbReference type="Proteomes" id="UP001163798"/>
    </source>
</evidence>
<proteinExistence type="predicted"/>
<dbReference type="Gene3D" id="2.130.10.10">
    <property type="entry name" value="YVTN repeat-like/Quinoprotein amine dehydrogenase"/>
    <property type="match status" value="1"/>
</dbReference>
<dbReference type="PANTHER" id="PTHR14107:SF16">
    <property type="entry name" value="AT02583P"/>
    <property type="match status" value="1"/>
</dbReference>
<reference evidence="3" key="1">
    <citation type="submission" date="2022-08" db="EMBL/GenBank/DDBJ databases">
        <authorList>
            <consortium name="DOE Joint Genome Institute"/>
            <person name="Min B."/>
            <person name="Riley R."/>
            <person name="Sierra-Patev S."/>
            <person name="Naranjo-Ortiz M."/>
            <person name="Looney B."/>
            <person name="Konkel Z."/>
            <person name="Slot J.C."/>
            <person name="Sakamoto Y."/>
            <person name="Steenwyk J.L."/>
            <person name="Rokas A."/>
            <person name="Carro J."/>
            <person name="Camarero S."/>
            <person name="Ferreira P."/>
            <person name="Molpeceres G."/>
            <person name="Ruiz-Duenas F.J."/>
            <person name="Serrano A."/>
            <person name="Henrissat B."/>
            <person name="Drula E."/>
            <person name="Hughes K.W."/>
            <person name="Mata J.L."/>
            <person name="Ishikawa N.K."/>
            <person name="Vargas-Isla R."/>
            <person name="Ushijima S."/>
            <person name="Smith C.A."/>
            <person name="Ahrendt S."/>
            <person name="Andreopoulos W."/>
            <person name="He G."/>
            <person name="Labutti K."/>
            <person name="Lipzen A."/>
            <person name="Ng V."/>
            <person name="Sandor L."/>
            <person name="Barry K."/>
            <person name="Martinez A.T."/>
            <person name="Xiao Y."/>
            <person name="Gibbons J.G."/>
            <person name="Terashima K."/>
            <person name="Hibbett D.S."/>
            <person name="Grigoriev I.V."/>
        </authorList>
    </citation>
    <scope>NUCLEOTIDE SEQUENCE</scope>
    <source>
        <strain evidence="3">TFB10291</strain>
    </source>
</reference>
<evidence type="ECO:0000256" key="1">
    <source>
        <dbReference type="ARBA" id="ARBA00022574"/>
    </source>
</evidence>